<organism evidence="2 3">
    <name type="scientific">Citricoccus alkalitolerans</name>
    <dbReference type="NCBI Taxonomy" id="246603"/>
    <lineage>
        <taxon>Bacteria</taxon>
        <taxon>Bacillati</taxon>
        <taxon>Actinomycetota</taxon>
        <taxon>Actinomycetes</taxon>
        <taxon>Micrococcales</taxon>
        <taxon>Micrococcaceae</taxon>
        <taxon>Citricoccus</taxon>
    </lineage>
</organism>
<evidence type="ECO:0000313" key="2">
    <source>
        <dbReference type="EMBL" id="MFC4429518.1"/>
    </source>
</evidence>
<keyword evidence="3" id="KW-1185">Reference proteome</keyword>
<dbReference type="EMBL" id="JBHSEN010000001">
    <property type="protein sequence ID" value="MFC4429518.1"/>
    <property type="molecule type" value="Genomic_DNA"/>
</dbReference>
<proteinExistence type="predicted"/>
<feature type="region of interest" description="Disordered" evidence="1">
    <location>
        <begin position="76"/>
        <end position="96"/>
    </location>
</feature>
<evidence type="ECO:0000313" key="3">
    <source>
        <dbReference type="Proteomes" id="UP001595965"/>
    </source>
</evidence>
<sequence>MASDVQRFAHGLYRHRPLELRRWADLGLPDPEHGLDPQSLAALLEATGGALSHQSAAHLYRIPLPPWLADEPDLQITGPGPELRSRRPGISGHRRPLDPADVVVRHGLPCTGPERTWLDLASLLRPGQEAHLVAAGDHLVKHPWLNGGRMEPVSTPWDLERALIRVGRFKGVRLARAALPRIRVGADSPTETLVRLTLVDAGLPEPELQVHATSLPGDPYPADLAIAASGSPCSMTASTTAPRSSS</sequence>
<dbReference type="RefSeq" id="WP_344228250.1">
    <property type="nucleotide sequence ID" value="NZ_BAAALH010000002.1"/>
</dbReference>
<evidence type="ECO:0000256" key="1">
    <source>
        <dbReference type="SAM" id="MobiDB-lite"/>
    </source>
</evidence>
<protein>
    <submittedName>
        <fullName evidence="2">Uncharacterized protein</fullName>
    </submittedName>
</protein>
<accession>A0ABV8XXN4</accession>
<name>A0ABV8XXN4_9MICC</name>
<dbReference type="Proteomes" id="UP001595965">
    <property type="component" value="Unassembled WGS sequence"/>
</dbReference>
<comment type="caution">
    <text evidence="2">The sequence shown here is derived from an EMBL/GenBank/DDBJ whole genome shotgun (WGS) entry which is preliminary data.</text>
</comment>
<reference evidence="3" key="1">
    <citation type="journal article" date="2019" name="Int. J. Syst. Evol. Microbiol.">
        <title>The Global Catalogue of Microorganisms (GCM) 10K type strain sequencing project: providing services to taxonomists for standard genome sequencing and annotation.</title>
        <authorList>
            <consortium name="The Broad Institute Genomics Platform"/>
            <consortium name="The Broad Institute Genome Sequencing Center for Infectious Disease"/>
            <person name="Wu L."/>
            <person name="Ma J."/>
        </authorList>
    </citation>
    <scope>NUCLEOTIDE SEQUENCE [LARGE SCALE GENOMIC DNA]</scope>
    <source>
        <strain evidence="3">CGMCC 1.12125</strain>
    </source>
</reference>
<gene>
    <name evidence="2" type="ORF">ACFO0K_07475</name>
</gene>